<dbReference type="Gene3D" id="3.30.40.10">
    <property type="entry name" value="Zinc/RING finger domain, C3HC4 (zinc finger)"/>
    <property type="match status" value="1"/>
</dbReference>
<dbReference type="GO" id="GO:0005634">
    <property type="term" value="C:nucleus"/>
    <property type="evidence" value="ECO:0007669"/>
    <property type="project" value="TreeGrafter"/>
</dbReference>
<dbReference type="InterPro" id="IPR003613">
    <property type="entry name" value="Ubox_domain"/>
</dbReference>
<evidence type="ECO:0000256" key="7">
    <source>
        <dbReference type="ARBA" id="ARBA00022679"/>
    </source>
</evidence>
<dbReference type="InterPro" id="IPR045132">
    <property type="entry name" value="UBE4"/>
</dbReference>
<comment type="catalytic activity">
    <reaction evidence="1">
        <text>S-ubiquitinyl-[E2 ubiquitin-conjugating enzyme]-L-cysteine + [acceptor protein]-L-lysine = [E2 ubiquitin-conjugating enzyme]-L-cysteine + N(6)-ubiquitinyl-[acceptor protein]-L-lysine.</text>
        <dbReference type="EC" id="2.3.2.27"/>
    </reaction>
</comment>
<accession>A0AAW0KZJ3</accession>
<protein>
    <recommendedName>
        <fullName evidence="5">RING-type E3 ubiquitin transferase</fullName>
        <ecNumber evidence="5">2.3.2.27</ecNumber>
    </recommendedName>
</protein>
<evidence type="ECO:0000259" key="9">
    <source>
        <dbReference type="PROSITE" id="PS51698"/>
    </source>
</evidence>
<name>A0AAW0KZJ3_QUESU</name>
<dbReference type="GO" id="GO:0036503">
    <property type="term" value="P:ERAD pathway"/>
    <property type="evidence" value="ECO:0007669"/>
    <property type="project" value="InterPro"/>
</dbReference>
<dbReference type="PROSITE" id="PS51698">
    <property type="entry name" value="U_BOX"/>
    <property type="match status" value="1"/>
</dbReference>
<keyword evidence="6" id="KW-0963">Cytoplasm</keyword>
<dbReference type="SUPFAM" id="SSF57850">
    <property type="entry name" value="RING/U-box"/>
    <property type="match status" value="1"/>
</dbReference>
<dbReference type="FunFam" id="3.30.40.10:FF:000055">
    <property type="entry name" value="Ubiquitin conjugation factor e4 a"/>
    <property type="match status" value="1"/>
</dbReference>
<dbReference type="PANTHER" id="PTHR13931:SF2">
    <property type="entry name" value="UBIQUITIN CONJUGATION FACTOR E4 B"/>
    <property type="match status" value="1"/>
</dbReference>
<dbReference type="GO" id="GO:0000209">
    <property type="term" value="P:protein polyubiquitination"/>
    <property type="evidence" value="ECO:0007669"/>
    <property type="project" value="TreeGrafter"/>
</dbReference>
<comment type="pathway">
    <text evidence="3">Protein modification; protein ubiquitination.</text>
</comment>
<dbReference type="SMART" id="SM00504">
    <property type="entry name" value="Ubox"/>
    <property type="match status" value="1"/>
</dbReference>
<evidence type="ECO:0000313" key="10">
    <source>
        <dbReference type="EMBL" id="KAK7843776.1"/>
    </source>
</evidence>
<keyword evidence="8" id="KW-0833">Ubl conjugation pathway</keyword>
<dbReference type="PANTHER" id="PTHR13931">
    <property type="entry name" value="UBIQUITINATION FACTOR E4"/>
    <property type="match status" value="1"/>
</dbReference>
<dbReference type="EMBL" id="PKMF04000197">
    <property type="protein sequence ID" value="KAK7843776.1"/>
    <property type="molecule type" value="Genomic_DNA"/>
</dbReference>
<dbReference type="InterPro" id="IPR013083">
    <property type="entry name" value="Znf_RING/FYVE/PHD"/>
</dbReference>
<comment type="subcellular location">
    <subcellularLocation>
        <location evidence="2">Cytoplasm</location>
    </subcellularLocation>
</comment>
<proteinExistence type="inferred from homology"/>
<evidence type="ECO:0000256" key="1">
    <source>
        <dbReference type="ARBA" id="ARBA00000900"/>
    </source>
</evidence>
<feature type="domain" description="U-box" evidence="9">
    <location>
        <begin position="1"/>
        <end position="61"/>
    </location>
</feature>
<evidence type="ECO:0000256" key="3">
    <source>
        <dbReference type="ARBA" id="ARBA00004906"/>
    </source>
</evidence>
<dbReference type="Pfam" id="PF04564">
    <property type="entry name" value="U-box"/>
    <property type="match status" value="1"/>
</dbReference>
<dbReference type="GO" id="GO:0000151">
    <property type="term" value="C:ubiquitin ligase complex"/>
    <property type="evidence" value="ECO:0007669"/>
    <property type="project" value="InterPro"/>
</dbReference>
<sequence>MKDPVILPSSRITVDRPVIQRHLLSDNSDPFNRSHLTADMLIPNTELKARIEGFIKSQERKKQGESLSMESAKVTIQTTNSEMLID</sequence>
<organism evidence="10 11">
    <name type="scientific">Quercus suber</name>
    <name type="common">Cork oak</name>
    <dbReference type="NCBI Taxonomy" id="58331"/>
    <lineage>
        <taxon>Eukaryota</taxon>
        <taxon>Viridiplantae</taxon>
        <taxon>Streptophyta</taxon>
        <taxon>Embryophyta</taxon>
        <taxon>Tracheophyta</taxon>
        <taxon>Spermatophyta</taxon>
        <taxon>Magnoliopsida</taxon>
        <taxon>eudicotyledons</taxon>
        <taxon>Gunneridae</taxon>
        <taxon>Pentapetalae</taxon>
        <taxon>rosids</taxon>
        <taxon>fabids</taxon>
        <taxon>Fagales</taxon>
        <taxon>Fagaceae</taxon>
        <taxon>Quercus</taxon>
    </lineage>
</organism>
<evidence type="ECO:0000256" key="2">
    <source>
        <dbReference type="ARBA" id="ARBA00004496"/>
    </source>
</evidence>
<dbReference type="GO" id="GO:0005737">
    <property type="term" value="C:cytoplasm"/>
    <property type="evidence" value="ECO:0007669"/>
    <property type="project" value="UniProtKB-SubCell"/>
</dbReference>
<reference evidence="10 11" key="1">
    <citation type="journal article" date="2018" name="Sci. Data">
        <title>The draft genome sequence of cork oak.</title>
        <authorList>
            <person name="Ramos A.M."/>
            <person name="Usie A."/>
            <person name="Barbosa P."/>
            <person name="Barros P.M."/>
            <person name="Capote T."/>
            <person name="Chaves I."/>
            <person name="Simoes F."/>
            <person name="Abreu I."/>
            <person name="Carrasquinho I."/>
            <person name="Faro C."/>
            <person name="Guimaraes J.B."/>
            <person name="Mendonca D."/>
            <person name="Nobrega F."/>
            <person name="Rodrigues L."/>
            <person name="Saibo N.J.M."/>
            <person name="Varela M.C."/>
            <person name="Egas C."/>
            <person name="Matos J."/>
            <person name="Miguel C.M."/>
            <person name="Oliveira M.M."/>
            <person name="Ricardo C.P."/>
            <person name="Goncalves S."/>
        </authorList>
    </citation>
    <scope>NUCLEOTIDE SEQUENCE [LARGE SCALE GENOMIC DNA]</scope>
    <source>
        <strain evidence="11">cv. HL8</strain>
        <tissue evidence="10">Leaves</tissue>
    </source>
</reference>
<dbReference type="AlphaFoldDB" id="A0AAW0KZJ3"/>
<gene>
    <name evidence="10" type="primary">PUB1_1</name>
    <name evidence="10" type="ORF">CFP56_011970</name>
</gene>
<evidence type="ECO:0000256" key="5">
    <source>
        <dbReference type="ARBA" id="ARBA00012483"/>
    </source>
</evidence>
<evidence type="ECO:0000256" key="4">
    <source>
        <dbReference type="ARBA" id="ARBA00007434"/>
    </source>
</evidence>
<keyword evidence="11" id="KW-1185">Reference proteome</keyword>
<evidence type="ECO:0000256" key="6">
    <source>
        <dbReference type="ARBA" id="ARBA00022490"/>
    </source>
</evidence>
<dbReference type="GO" id="GO:0034450">
    <property type="term" value="F:ubiquitin-ubiquitin ligase activity"/>
    <property type="evidence" value="ECO:0007669"/>
    <property type="project" value="InterPro"/>
</dbReference>
<dbReference type="EC" id="2.3.2.27" evidence="5"/>
<evidence type="ECO:0000313" key="11">
    <source>
        <dbReference type="Proteomes" id="UP000237347"/>
    </source>
</evidence>
<comment type="caution">
    <text evidence="10">The sequence shown here is derived from an EMBL/GenBank/DDBJ whole genome shotgun (WGS) entry which is preliminary data.</text>
</comment>
<comment type="similarity">
    <text evidence="4">Belongs to the ubiquitin conjugation factor E4 family.</text>
</comment>
<dbReference type="Proteomes" id="UP000237347">
    <property type="component" value="Unassembled WGS sequence"/>
</dbReference>
<evidence type="ECO:0000256" key="8">
    <source>
        <dbReference type="ARBA" id="ARBA00022786"/>
    </source>
</evidence>
<keyword evidence="7" id="KW-0808">Transferase</keyword>